<feature type="compositionally biased region" description="Basic and acidic residues" evidence="1">
    <location>
        <begin position="204"/>
        <end position="214"/>
    </location>
</feature>
<accession>A0ABV7FCM3</accession>
<reference evidence="3" key="1">
    <citation type="journal article" date="2019" name="Int. J. Syst. Evol. Microbiol.">
        <title>The Global Catalogue of Microorganisms (GCM) 10K type strain sequencing project: providing services to taxonomists for standard genome sequencing and annotation.</title>
        <authorList>
            <consortium name="The Broad Institute Genomics Platform"/>
            <consortium name="The Broad Institute Genome Sequencing Center for Infectious Disease"/>
            <person name="Wu L."/>
            <person name="Ma J."/>
        </authorList>
    </citation>
    <scope>NUCLEOTIDE SEQUENCE [LARGE SCALE GENOMIC DNA]</scope>
    <source>
        <strain evidence="3">KCTC 42986</strain>
    </source>
</reference>
<evidence type="ECO:0000313" key="2">
    <source>
        <dbReference type="EMBL" id="MFC3111181.1"/>
    </source>
</evidence>
<name>A0ABV7FCM3_9BURK</name>
<gene>
    <name evidence="2" type="ORF">ACFOFO_25060</name>
</gene>
<feature type="region of interest" description="Disordered" evidence="1">
    <location>
        <begin position="202"/>
        <end position="222"/>
    </location>
</feature>
<dbReference type="RefSeq" id="WP_390333361.1">
    <property type="nucleotide sequence ID" value="NZ_JBHRTP010000102.1"/>
</dbReference>
<evidence type="ECO:0000256" key="1">
    <source>
        <dbReference type="SAM" id="MobiDB-lite"/>
    </source>
</evidence>
<comment type="caution">
    <text evidence="2">The sequence shown here is derived from an EMBL/GenBank/DDBJ whole genome shotgun (WGS) entry which is preliminary data.</text>
</comment>
<protein>
    <submittedName>
        <fullName evidence="2">Uncharacterized protein</fullName>
    </submittedName>
</protein>
<sequence>MAFDKNSAAIDTKEKSVVLMTIEVSRSDDSRYVPNPFVVKFAKPDAQSKKDRQNFKLNKDIDTLRENGRTVYLARVALAAGEYKLFDVTGMASAFPFNSMFVVPLNLDLTVKPNSVTYVGRVTAKLRERKGDEFRAGPLIPLIDQAVTGMSGGTWDVSVDNLEQKDIEHFRAEYPVLNGVAIETVALPRFDRAAAQRLWDGEAQEQKKVAEPAKEPGQVAAK</sequence>
<keyword evidence="3" id="KW-1185">Reference proteome</keyword>
<dbReference type="EMBL" id="JBHRTP010000102">
    <property type="protein sequence ID" value="MFC3111181.1"/>
    <property type="molecule type" value="Genomic_DNA"/>
</dbReference>
<proteinExistence type="predicted"/>
<organism evidence="2 3">
    <name type="scientific">Undibacterium arcticum</name>
    <dbReference type="NCBI Taxonomy" id="1762892"/>
    <lineage>
        <taxon>Bacteria</taxon>
        <taxon>Pseudomonadati</taxon>
        <taxon>Pseudomonadota</taxon>
        <taxon>Betaproteobacteria</taxon>
        <taxon>Burkholderiales</taxon>
        <taxon>Oxalobacteraceae</taxon>
        <taxon>Undibacterium</taxon>
    </lineage>
</organism>
<evidence type="ECO:0000313" key="3">
    <source>
        <dbReference type="Proteomes" id="UP001595530"/>
    </source>
</evidence>
<dbReference type="Proteomes" id="UP001595530">
    <property type="component" value="Unassembled WGS sequence"/>
</dbReference>